<comment type="similarity">
    <text evidence="1">Belongs to the uracil-DNA glycosylase (UDG) superfamily. Type 4 (UDGa) family.</text>
</comment>
<dbReference type="Pfam" id="PF03167">
    <property type="entry name" value="UDG"/>
    <property type="match status" value="1"/>
</dbReference>
<keyword evidence="13" id="KW-1185">Reference proteome</keyword>
<evidence type="ECO:0000259" key="11">
    <source>
        <dbReference type="SMART" id="SM00986"/>
    </source>
</evidence>
<dbReference type="InterPro" id="IPR005273">
    <property type="entry name" value="Ura-DNA_glyco_family4"/>
</dbReference>
<keyword evidence="4" id="KW-0479">Metal-binding</keyword>
<dbReference type="Gene3D" id="3.40.470.10">
    <property type="entry name" value="Uracil-DNA glycosylase-like domain"/>
    <property type="match status" value="1"/>
</dbReference>
<evidence type="ECO:0000256" key="10">
    <source>
        <dbReference type="SAM" id="MobiDB-lite"/>
    </source>
</evidence>
<feature type="domain" description="Uracil-DNA glycosylase-like" evidence="11">
    <location>
        <begin position="47"/>
        <end position="206"/>
    </location>
</feature>
<keyword evidence="3" id="KW-0004">4Fe-4S</keyword>
<name>A0ABN2SIA6_9ACTN</name>
<dbReference type="EMBL" id="BAAAQM010000038">
    <property type="protein sequence ID" value="GAA1987225.1"/>
    <property type="molecule type" value="Genomic_DNA"/>
</dbReference>
<keyword evidence="6" id="KW-0378">Hydrolase</keyword>
<evidence type="ECO:0000256" key="7">
    <source>
        <dbReference type="ARBA" id="ARBA00023004"/>
    </source>
</evidence>
<dbReference type="InterPro" id="IPR036895">
    <property type="entry name" value="Uracil-DNA_glycosylase-like_sf"/>
</dbReference>
<dbReference type="SMART" id="SM00987">
    <property type="entry name" value="UreE_C"/>
    <property type="match status" value="1"/>
</dbReference>
<keyword evidence="8" id="KW-0411">Iron-sulfur</keyword>
<accession>A0ABN2SIA6</accession>
<dbReference type="SUPFAM" id="SSF52141">
    <property type="entry name" value="Uracil-DNA glycosylase-like"/>
    <property type="match status" value="1"/>
</dbReference>
<feature type="region of interest" description="Disordered" evidence="10">
    <location>
        <begin position="1"/>
        <end position="22"/>
    </location>
</feature>
<comment type="caution">
    <text evidence="12">The sequence shown here is derived from an EMBL/GenBank/DDBJ whole genome shotgun (WGS) entry which is preliminary data.</text>
</comment>
<dbReference type="CDD" id="cd10030">
    <property type="entry name" value="UDG-F4_TTUDGA_SPO1dp_like"/>
    <property type="match status" value="1"/>
</dbReference>
<gene>
    <name evidence="12" type="ORF">GCM10009838_57470</name>
</gene>
<dbReference type="PANTHER" id="PTHR33693:SF9">
    <property type="entry name" value="TYPE-4 URACIL-DNA GLYCOSYLASE"/>
    <property type="match status" value="1"/>
</dbReference>
<dbReference type="InterPro" id="IPR005122">
    <property type="entry name" value="Uracil-DNA_glycosylase-like"/>
</dbReference>
<dbReference type="InterPro" id="IPR051536">
    <property type="entry name" value="UDG_Type-4/5"/>
</dbReference>
<dbReference type="RefSeq" id="WP_344660257.1">
    <property type="nucleotide sequence ID" value="NZ_BAAAQM010000038.1"/>
</dbReference>
<keyword evidence="7" id="KW-0408">Iron</keyword>
<evidence type="ECO:0000256" key="1">
    <source>
        <dbReference type="ARBA" id="ARBA00006521"/>
    </source>
</evidence>
<evidence type="ECO:0000256" key="3">
    <source>
        <dbReference type="ARBA" id="ARBA00022485"/>
    </source>
</evidence>
<evidence type="ECO:0000256" key="9">
    <source>
        <dbReference type="ARBA" id="ARBA00023204"/>
    </source>
</evidence>
<evidence type="ECO:0000256" key="6">
    <source>
        <dbReference type="ARBA" id="ARBA00022801"/>
    </source>
</evidence>
<evidence type="ECO:0000256" key="4">
    <source>
        <dbReference type="ARBA" id="ARBA00022723"/>
    </source>
</evidence>
<organism evidence="12 13">
    <name type="scientific">Catenulispora subtropica</name>
    <dbReference type="NCBI Taxonomy" id="450798"/>
    <lineage>
        <taxon>Bacteria</taxon>
        <taxon>Bacillati</taxon>
        <taxon>Actinomycetota</taxon>
        <taxon>Actinomycetes</taxon>
        <taxon>Catenulisporales</taxon>
        <taxon>Catenulisporaceae</taxon>
        <taxon>Catenulispora</taxon>
    </lineage>
</organism>
<dbReference type="NCBIfam" id="TIGR00758">
    <property type="entry name" value="UDG_fam4"/>
    <property type="match status" value="1"/>
</dbReference>
<evidence type="ECO:0000313" key="13">
    <source>
        <dbReference type="Proteomes" id="UP001499854"/>
    </source>
</evidence>
<dbReference type="SMART" id="SM00986">
    <property type="entry name" value="UDG"/>
    <property type="match status" value="1"/>
</dbReference>
<reference evidence="12 13" key="1">
    <citation type="journal article" date="2019" name="Int. J. Syst. Evol. Microbiol.">
        <title>The Global Catalogue of Microorganisms (GCM) 10K type strain sequencing project: providing services to taxonomists for standard genome sequencing and annotation.</title>
        <authorList>
            <consortium name="The Broad Institute Genomics Platform"/>
            <consortium name="The Broad Institute Genome Sequencing Center for Infectious Disease"/>
            <person name="Wu L."/>
            <person name="Ma J."/>
        </authorList>
    </citation>
    <scope>NUCLEOTIDE SEQUENCE [LARGE SCALE GENOMIC DNA]</scope>
    <source>
        <strain evidence="12 13">JCM 16013</strain>
    </source>
</reference>
<dbReference type="PANTHER" id="PTHR33693">
    <property type="entry name" value="TYPE-5 URACIL-DNA GLYCOSYLASE"/>
    <property type="match status" value="1"/>
</dbReference>
<evidence type="ECO:0000313" key="12">
    <source>
        <dbReference type="EMBL" id="GAA1987225.1"/>
    </source>
</evidence>
<keyword evidence="5" id="KW-0227">DNA damage</keyword>
<keyword evidence="9" id="KW-0234">DNA repair</keyword>
<dbReference type="Proteomes" id="UP001499854">
    <property type="component" value="Unassembled WGS sequence"/>
</dbReference>
<proteinExistence type="inferred from homology"/>
<protein>
    <recommendedName>
        <fullName evidence="2">Type-4 uracil-DNA glycosylase</fullName>
    </recommendedName>
</protein>
<sequence length="213" mass="22857">MAPDRTAGSGAGAEPYVPSSRSLKTLSTAAEECQGCELYRNATQTVFGSGSRQARILLLGEQPGDQEDREGLPFIGPAGRVLDRALARVGIEEPDVYRTNAVKHFRWKPAPGGGKRRIHQPPTQEQISACRPWLLAELDAVRPDVIVVLGGSAGKSLFGSAFRVGEARGTVRTWSGIHVVVTIHPSAVLRADDREGAFEGFVADLRTAAEVMK</sequence>
<dbReference type="NCBIfam" id="TIGR03914">
    <property type="entry name" value="UDG_fam_dom"/>
    <property type="match status" value="1"/>
</dbReference>
<evidence type="ECO:0000256" key="5">
    <source>
        <dbReference type="ARBA" id="ARBA00022763"/>
    </source>
</evidence>
<evidence type="ECO:0000256" key="2">
    <source>
        <dbReference type="ARBA" id="ARBA00019403"/>
    </source>
</evidence>
<evidence type="ECO:0000256" key="8">
    <source>
        <dbReference type="ARBA" id="ARBA00023014"/>
    </source>
</evidence>